<evidence type="ECO:0000313" key="1">
    <source>
        <dbReference type="EMBL" id="SSZ46500.1"/>
    </source>
</evidence>
<reference evidence="1 2" key="1">
    <citation type="submission" date="2018-06" db="EMBL/GenBank/DDBJ databases">
        <authorList>
            <consortium name="Pathogen Informatics"/>
            <person name="Doyle S."/>
        </authorList>
    </citation>
    <scope>NUCLEOTIDE SEQUENCE [LARGE SCALE GENOMIC DNA]</scope>
    <source>
        <strain evidence="1 2">NCTC11661</strain>
    </source>
</reference>
<protein>
    <submittedName>
        <fullName evidence="1">Uncharacterized protein</fullName>
    </submittedName>
</protein>
<accession>A0A376BZT4</accession>
<gene>
    <name evidence="1" type="ORF">NCTC11661_00143</name>
</gene>
<name>A0A376BZT4_9FLAO</name>
<sequence>MNHPEFYKSIYDMSYVHKGKKLIIPAGHLFYRILDGVYTTFNGIYIEGFFNERHFKVAD</sequence>
<dbReference type="EMBL" id="UFTJ01000001">
    <property type="protein sequence ID" value="SSZ46500.1"/>
    <property type="molecule type" value="Genomic_DNA"/>
</dbReference>
<proteinExistence type="predicted"/>
<organism evidence="1 2">
    <name type="scientific">Bergeyella zoohelcum</name>
    <dbReference type="NCBI Taxonomy" id="1015"/>
    <lineage>
        <taxon>Bacteria</taxon>
        <taxon>Pseudomonadati</taxon>
        <taxon>Bacteroidota</taxon>
        <taxon>Flavobacteriia</taxon>
        <taxon>Flavobacteriales</taxon>
        <taxon>Weeksellaceae</taxon>
        <taxon>Bergeyella</taxon>
    </lineage>
</organism>
<dbReference type="RefSeq" id="WP_002687390.1">
    <property type="nucleotide sequence ID" value="NZ_UFTJ01000001.1"/>
</dbReference>
<dbReference type="AlphaFoldDB" id="A0A376BZT4"/>
<evidence type="ECO:0000313" key="2">
    <source>
        <dbReference type="Proteomes" id="UP000255515"/>
    </source>
</evidence>
<dbReference type="Proteomes" id="UP000255515">
    <property type="component" value="Unassembled WGS sequence"/>
</dbReference>